<feature type="domain" description="GFO/IDH/MocA-like oxidoreductase" evidence="12">
    <location>
        <begin position="132"/>
        <end position="247"/>
    </location>
</feature>
<keyword evidence="14" id="KW-1185">Reference proteome</keyword>
<dbReference type="RefSeq" id="XP_025424516.1">
    <property type="nucleotide sequence ID" value="XM_025568731.1"/>
</dbReference>
<evidence type="ECO:0000313" key="15">
    <source>
        <dbReference type="RefSeq" id="XP_025424516.1"/>
    </source>
</evidence>
<protein>
    <recommendedName>
        <fullName evidence="5">Trans-1,2-dihydrobenzene-1,2-diol dehydrogenase</fullName>
        <ecNumber evidence="4">1.1.1.179</ecNumber>
        <ecNumber evidence="3">1.3.1.20</ecNumber>
    </recommendedName>
    <alternativeName>
        <fullName evidence="8">D-xylose 1-dehydrogenase</fullName>
    </alternativeName>
    <alternativeName>
        <fullName evidence="7">D-xylose-NADP dehydrogenase</fullName>
    </alternativeName>
    <alternativeName>
        <fullName evidence="6">Dimeric dihydrodiol dehydrogenase</fullName>
    </alternativeName>
</protein>
<dbReference type="InterPro" id="IPR000683">
    <property type="entry name" value="Gfo/Idh/MocA-like_OxRdtase_N"/>
</dbReference>
<organism evidence="13">
    <name type="scientific">Sipha flava</name>
    <name type="common">yellow sugarcane aphid</name>
    <dbReference type="NCBI Taxonomy" id="143950"/>
    <lineage>
        <taxon>Eukaryota</taxon>
        <taxon>Metazoa</taxon>
        <taxon>Ecdysozoa</taxon>
        <taxon>Arthropoda</taxon>
        <taxon>Hexapoda</taxon>
        <taxon>Insecta</taxon>
        <taxon>Pterygota</taxon>
        <taxon>Neoptera</taxon>
        <taxon>Paraneoptera</taxon>
        <taxon>Hemiptera</taxon>
        <taxon>Sternorrhyncha</taxon>
        <taxon>Aphidomorpha</taxon>
        <taxon>Aphidoidea</taxon>
        <taxon>Aphididae</taxon>
        <taxon>Sipha</taxon>
    </lineage>
</organism>
<dbReference type="OrthoDB" id="2129491at2759"/>
<feature type="domain" description="Gfo/Idh/MocA-like oxidoreductase N-terminal" evidence="11">
    <location>
        <begin position="11"/>
        <end position="121"/>
    </location>
</feature>
<keyword evidence="2" id="KW-0560">Oxidoreductase</keyword>
<comment type="catalytic activity">
    <reaction evidence="10">
        <text>D-xylose + NADP(+) = D-xylono-1,5-lactone + NADPH + H(+)</text>
        <dbReference type="Rhea" id="RHEA:22000"/>
        <dbReference type="ChEBI" id="CHEBI:15378"/>
        <dbReference type="ChEBI" id="CHEBI:15867"/>
        <dbReference type="ChEBI" id="CHEBI:53455"/>
        <dbReference type="ChEBI" id="CHEBI:57783"/>
        <dbReference type="ChEBI" id="CHEBI:58349"/>
        <dbReference type="EC" id="1.1.1.179"/>
    </reaction>
</comment>
<dbReference type="Proteomes" id="UP000694846">
    <property type="component" value="Unplaced"/>
</dbReference>
<evidence type="ECO:0000256" key="5">
    <source>
        <dbReference type="ARBA" id="ARBA00040603"/>
    </source>
</evidence>
<name>A0A2S2QD64_9HEMI</name>
<evidence type="ECO:0000313" key="14">
    <source>
        <dbReference type="Proteomes" id="UP000694846"/>
    </source>
</evidence>
<evidence type="ECO:0000256" key="3">
    <source>
        <dbReference type="ARBA" id="ARBA00038853"/>
    </source>
</evidence>
<dbReference type="Pfam" id="PF22725">
    <property type="entry name" value="GFO_IDH_MocA_C3"/>
    <property type="match status" value="1"/>
</dbReference>
<dbReference type="SUPFAM" id="SSF51735">
    <property type="entry name" value="NAD(P)-binding Rossmann-fold domains"/>
    <property type="match status" value="1"/>
</dbReference>
<dbReference type="EC" id="1.3.1.20" evidence="3"/>
<evidence type="ECO:0000259" key="12">
    <source>
        <dbReference type="Pfam" id="PF22725"/>
    </source>
</evidence>
<evidence type="ECO:0000256" key="9">
    <source>
        <dbReference type="ARBA" id="ARBA00047423"/>
    </source>
</evidence>
<evidence type="ECO:0000256" key="2">
    <source>
        <dbReference type="ARBA" id="ARBA00023002"/>
    </source>
</evidence>
<dbReference type="GO" id="GO:0047115">
    <property type="term" value="F:trans-1,2-dihydrobenzene-1,2-diol dehydrogenase activity"/>
    <property type="evidence" value="ECO:0007669"/>
    <property type="project" value="UniProtKB-EC"/>
</dbReference>
<evidence type="ECO:0000256" key="1">
    <source>
        <dbReference type="ARBA" id="ARBA00010928"/>
    </source>
</evidence>
<dbReference type="PANTHER" id="PTHR22604:SF105">
    <property type="entry name" value="TRANS-1,2-DIHYDROBENZENE-1,2-DIOL DEHYDROGENASE"/>
    <property type="match status" value="1"/>
</dbReference>
<dbReference type="GO" id="GO:0047837">
    <property type="term" value="F:D-xylose 1-dehydrogenase (NADP+) activity"/>
    <property type="evidence" value="ECO:0007669"/>
    <property type="project" value="UniProtKB-EC"/>
</dbReference>
<dbReference type="GO" id="GO:0000166">
    <property type="term" value="F:nucleotide binding"/>
    <property type="evidence" value="ECO:0007669"/>
    <property type="project" value="InterPro"/>
</dbReference>
<evidence type="ECO:0000256" key="6">
    <source>
        <dbReference type="ARBA" id="ARBA00042926"/>
    </source>
</evidence>
<dbReference type="InterPro" id="IPR055170">
    <property type="entry name" value="GFO_IDH_MocA-like_dom"/>
</dbReference>
<dbReference type="Gene3D" id="3.40.50.720">
    <property type="entry name" value="NAD(P)-binding Rossmann-like Domain"/>
    <property type="match status" value="1"/>
</dbReference>
<evidence type="ECO:0000256" key="10">
    <source>
        <dbReference type="ARBA" id="ARBA00049233"/>
    </source>
</evidence>
<evidence type="ECO:0000259" key="11">
    <source>
        <dbReference type="Pfam" id="PF01408"/>
    </source>
</evidence>
<dbReference type="AlphaFoldDB" id="A0A2S2QD64"/>
<dbReference type="InterPro" id="IPR036291">
    <property type="entry name" value="NAD(P)-bd_dom_sf"/>
</dbReference>
<dbReference type="EC" id="1.1.1.179" evidence="4"/>
<evidence type="ECO:0000256" key="4">
    <source>
        <dbReference type="ARBA" id="ARBA00038984"/>
    </source>
</evidence>
<gene>
    <name evidence="13" type="primary">dhdh_0</name>
    <name evidence="15" type="synonym">LOC112693602</name>
    <name evidence="13" type="ORF">g.124856</name>
</gene>
<evidence type="ECO:0000256" key="8">
    <source>
        <dbReference type="ARBA" id="ARBA00043025"/>
    </source>
</evidence>
<dbReference type="SUPFAM" id="SSF55347">
    <property type="entry name" value="Glyceraldehyde-3-phosphate dehydrogenase-like, C-terminal domain"/>
    <property type="match status" value="1"/>
</dbReference>
<dbReference type="Gene3D" id="3.30.360.10">
    <property type="entry name" value="Dihydrodipicolinate Reductase, domain 2"/>
    <property type="match status" value="1"/>
</dbReference>
<accession>A0A2S2QD64</accession>
<reference evidence="15" key="2">
    <citation type="submission" date="2025-04" db="UniProtKB">
        <authorList>
            <consortium name="RefSeq"/>
        </authorList>
    </citation>
    <scope>IDENTIFICATION</scope>
    <source>
        <tissue evidence="15">Whole body</tissue>
    </source>
</reference>
<proteinExistence type="inferred from homology"/>
<evidence type="ECO:0000256" key="7">
    <source>
        <dbReference type="ARBA" id="ARBA00042988"/>
    </source>
</evidence>
<reference evidence="13" key="1">
    <citation type="submission" date="2018-04" db="EMBL/GenBank/DDBJ databases">
        <title>Transcriptome assembly of Sipha flava.</title>
        <authorList>
            <person name="Scully E.D."/>
            <person name="Geib S.M."/>
            <person name="Palmer N.A."/>
            <person name="Koch K."/>
            <person name="Bradshaw J."/>
            <person name="Heng-Moss T."/>
            <person name="Sarath G."/>
        </authorList>
    </citation>
    <scope>NUCLEOTIDE SEQUENCE</scope>
</reference>
<dbReference type="Pfam" id="PF01408">
    <property type="entry name" value="GFO_IDH_MocA"/>
    <property type="match status" value="1"/>
</dbReference>
<dbReference type="InterPro" id="IPR050984">
    <property type="entry name" value="Gfo/Idh/MocA_domain"/>
</dbReference>
<comment type="catalytic activity">
    <reaction evidence="9">
        <text>(1R,2R)-1,2-dihydrobenzene-1,2-diol + NADP(+) = catechol + NADPH + H(+)</text>
        <dbReference type="Rhea" id="RHEA:16729"/>
        <dbReference type="ChEBI" id="CHEBI:10702"/>
        <dbReference type="ChEBI" id="CHEBI:15378"/>
        <dbReference type="ChEBI" id="CHEBI:18135"/>
        <dbReference type="ChEBI" id="CHEBI:57783"/>
        <dbReference type="ChEBI" id="CHEBI:58349"/>
        <dbReference type="EC" id="1.3.1.20"/>
    </reaction>
</comment>
<sequence>MATKWGILSASKISHDFVLALETLSAEDHKVVAVAAKDKSRAENFANDFGISTYYGSYEELGNDANVDVVYIGALNHQHYELTKLMLESGKPVLCEKPFCINAKQLNELIKISKEKRLFLMEAMWSRFTPAYQKVLEEIQNGAIGAVLKVQANFGVPISNIERIWKKEVGGGSILDLGVYTLHLVDAIFGPGKPEFVVSKGVMNSHGTDENVSAILTYSEGRIAVVSTHTKVKLNCSAFIYGTNGMITIHEFFHASKKVTINSTDYEFAQPNTRKPTLFPNSVQLRYEIEHVRQCLKKGLIESPIVTLENSYNVQQTMDLLRKQIGQQFEEDDDLSTNV</sequence>
<evidence type="ECO:0000313" key="13">
    <source>
        <dbReference type="EMBL" id="MBY75678.1"/>
    </source>
</evidence>
<dbReference type="EMBL" id="GGMS01006475">
    <property type="protein sequence ID" value="MBY75678.1"/>
    <property type="molecule type" value="Transcribed_RNA"/>
</dbReference>
<dbReference type="PANTHER" id="PTHR22604">
    <property type="entry name" value="OXIDOREDUCTASES"/>
    <property type="match status" value="1"/>
</dbReference>
<comment type="similarity">
    <text evidence="1">Belongs to the Gfo/Idh/MocA family.</text>
</comment>